<evidence type="ECO:0000256" key="6">
    <source>
        <dbReference type="ARBA" id="ARBA00031471"/>
    </source>
</evidence>
<reference evidence="10" key="1">
    <citation type="journal article" date="2023" name="Mol. Biol. Evol.">
        <title>Third-Generation Sequencing Reveals the Adaptive Role of the Epigenome in Three Deep-Sea Polychaetes.</title>
        <authorList>
            <person name="Perez M."/>
            <person name="Aroh O."/>
            <person name="Sun Y."/>
            <person name="Lan Y."/>
            <person name="Juniper S.K."/>
            <person name="Young C.R."/>
            <person name="Angers B."/>
            <person name="Qian P.Y."/>
        </authorList>
    </citation>
    <scope>NUCLEOTIDE SEQUENCE</scope>
    <source>
        <strain evidence="10">P08H-3</strain>
    </source>
</reference>
<evidence type="ECO:0000256" key="5">
    <source>
        <dbReference type="ARBA" id="ARBA00023054"/>
    </source>
</evidence>
<evidence type="ECO:0000259" key="8">
    <source>
        <dbReference type="Pfam" id="PF07393"/>
    </source>
</evidence>
<evidence type="ECO:0000259" key="9">
    <source>
        <dbReference type="Pfam" id="PF20667"/>
    </source>
</evidence>
<evidence type="ECO:0000256" key="1">
    <source>
        <dbReference type="ARBA" id="ARBA00006572"/>
    </source>
</evidence>
<evidence type="ECO:0000256" key="2">
    <source>
        <dbReference type="ARBA" id="ARBA00017524"/>
    </source>
</evidence>
<dbReference type="Pfam" id="PF20667">
    <property type="entry name" value="Sec10_N"/>
    <property type="match status" value="1"/>
</dbReference>
<dbReference type="PANTHER" id="PTHR12100:SF0">
    <property type="entry name" value="EXOCYST COMPLEX COMPONENT 5"/>
    <property type="match status" value="1"/>
</dbReference>
<dbReference type="InterPro" id="IPR048627">
    <property type="entry name" value="Sec10_HB"/>
</dbReference>
<dbReference type="GO" id="GO:0006893">
    <property type="term" value="P:Golgi to plasma membrane transport"/>
    <property type="evidence" value="ECO:0007669"/>
    <property type="project" value="TreeGrafter"/>
</dbReference>
<comment type="similarity">
    <text evidence="1">Belongs to the SEC10 family.</text>
</comment>
<name>A0AAD9N9L3_9ANNE</name>
<dbReference type="GO" id="GO:0006887">
    <property type="term" value="P:exocytosis"/>
    <property type="evidence" value="ECO:0007669"/>
    <property type="project" value="UniProtKB-KW"/>
</dbReference>
<evidence type="ECO:0000313" key="11">
    <source>
        <dbReference type="Proteomes" id="UP001208570"/>
    </source>
</evidence>
<comment type="caution">
    <text evidence="10">The sequence shown here is derived from an EMBL/GenBank/DDBJ whole genome shotgun (WGS) entry which is preliminary data.</text>
</comment>
<evidence type="ECO:0000256" key="7">
    <source>
        <dbReference type="SAM" id="Coils"/>
    </source>
</evidence>
<evidence type="ECO:0000256" key="3">
    <source>
        <dbReference type="ARBA" id="ARBA00022448"/>
    </source>
</evidence>
<feature type="domain" description="Exocyst complex component Sec10 N-terminal" evidence="9">
    <location>
        <begin position="44"/>
        <end position="155"/>
    </location>
</feature>
<dbReference type="GO" id="GO:0000145">
    <property type="term" value="C:exocyst"/>
    <property type="evidence" value="ECO:0007669"/>
    <property type="project" value="TreeGrafter"/>
</dbReference>
<accession>A0AAD9N9L3</accession>
<dbReference type="InterPro" id="IPR009976">
    <property type="entry name" value="Sec10-like"/>
</dbReference>
<sequence length="712" mass="82455">MTTQELDEFDVEEFDTDEYVERLAWRTNTGTSRSGSGNFDAMKMHAAFEQAIDDLKQTSNKVQRRVEKLELQCKDEVKSNQMKSQQLLGHNQEAFKHFKALDERINFVATKAVHLGDQLEGVNTPRTRAAEALMLIKYFSEFMSNEQPTSELFTDPNQLQGAAEVIEKLYLMAQELPPKGDFDMARQRIITKYQMIQHQLLQEFRAAHHKGDKKQMKRLAFILSHFRDYNHCIDIFVEETQKGAYRKPDLYQDIPSLCEKSYALINEVFNNPDTIMAKLVQNIYHVKIQTHLETRLKHKLDLESYLQNLYKLYEKTLDLSEKLSVYKFGNDTTYLTKLTKQIFSKYLDTYIHDETRFLRDRCSLILQRYFESKNHQKKNVQSGGIHEFRRDLQAVIGAKTNINIGPTIENYGGETFLSQEVAINVLQESKLAFKRCKLLSSRQAMPINAHNIFEILALYLVHEHIDYALELGLQAIPLPDAKTEPALFFFDVVGQANTIFHLFEKQFSDSLLPQVSNSPKHSECLQRKHDIVDSIETKVDIGLDRTISAMIGWTKQILMSEQKKTDFKPESEEGPMQMFSPAIVKYINSQLDPLHFGLDGKNVDAVLTEFGIRFHRVVYEHLQQFQYNSMGAMLAICDVNEYRKCVKEFHIPLVIELFDTLHALCNLLVVVPDNLKQVSHGDQLANLDKNVIHSFVQLRADYKTARLAIQFR</sequence>
<dbReference type="InterPro" id="IPR048625">
    <property type="entry name" value="Sec10_N"/>
</dbReference>
<organism evidence="10 11">
    <name type="scientific">Paralvinella palmiformis</name>
    <dbReference type="NCBI Taxonomy" id="53620"/>
    <lineage>
        <taxon>Eukaryota</taxon>
        <taxon>Metazoa</taxon>
        <taxon>Spiralia</taxon>
        <taxon>Lophotrochozoa</taxon>
        <taxon>Annelida</taxon>
        <taxon>Polychaeta</taxon>
        <taxon>Sedentaria</taxon>
        <taxon>Canalipalpata</taxon>
        <taxon>Terebellida</taxon>
        <taxon>Terebelliformia</taxon>
        <taxon>Alvinellidae</taxon>
        <taxon>Paralvinella</taxon>
    </lineage>
</organism>
<keyword evidence="3" id="KW-0813">Transport</keyword>
<feature type="domain" description="Exocyst complex component Sec10-like alpha-helical bundle" evidence="8">
    <location>
        <begin position="162"/>
        <end position="709"/>
    </location>
</feature>
<protein>
    <recommendedName>
        <fullName evidence="2">Exocyst complex component 5</fullName>
    </recommendedName>
    <alternativeName>
        <fullName evidence="6">Exocyst complex component Sec10</fullName>
    </alternativeName>
</protein>
<dbReference type="Proteomes" id="UP001208570">
    <property type="component" value="Unassembled WGS sequence"/>
</dbReference>
<keyword evidence="11" id="KW-1185">Reference proteome</keyword>
<proteinExistence type="inferred from homology"/>
<dbReference type="EMBL" id="JAODUP010000102">
    <property type="protein sequence ID" value="KAK2162172.1"/>
    <property type="molecule type" value="Genomic_DNA"/>
</dbReference>
<dbReference type="PANTHER" id="PTHR12100">
    <property type="entry name" value="SEC10"/>
    <property type="match status" value="1"/>
</dbReference>
<keyword evidence="5 7" id="KW-0175">Coiled coil</keyword>
<evidence type="ECO:0000313" key="10">
    <source>
        <dbReference type="EMBL" id="KAK2162172.1"/>
    </source>
</evidence>
<keyword evidence="4" id="KW-0268">Exocytosis</keyword>
<dbReference type="AlphaFoldDB" id="A0AAD9N9L3"/>
<gene>
    <name evidence="10" type="ORF">LSH36_102g02090</name>
</gene>
<evidence type="ECO:0000256" key="4">
    <source>
        <dbReference type="ARBA" id="ARBA00022483"/>
    </source>
</evidence>
<feature type="coiled-coil region" evidence="7">
    <location>
        <begin position="45"/>
        <end position="72"/>
    </location>
</feature>
<dbReference type="Pfam" id="PF07393">
    <property type="entry name" value="Sec10_HB"/>
    <property type="match status" value="1"/>
</dbReference>